<dbReference type="GO" id="GO:0016491">
    <property type="term" value="F:oxidoreductase activity"/>
    <property type="evidence" value="ECO:0007669"/>
    <property type="project" value="UniProtKB-KW"/>
</dbReference>
<dbReference type="Gene3D" id="3.40.109.10">
    <property type="entry name" value="NADH Oxidase"/>
    <property type="match status" value="1"/>
</dbReference>
<dbReference type="EMBL" id="CP058215">
    <property type="protein sequence ID" value="QLC49328.1"/>
    <property type="molecule type" value="Genomic_DNA"/>
</dbReference>
<evidence type="ECO:0000256" key="4">
    <source>
        <dbReference type="ARBA" id="ARBA00022643"/>
    </source>
</evidence>
<organism evidence="7 8">
    <name type="scientific">Methanolobus zinderi</name>
    <dbReference type="NCBI Taxonomy" id="536044"/>
    <lineage>
        <taxon>Archaea</taxon>
        <taxon>Methanobacteriati</taxon>
        <taxon>Methanobacteriota</taxon>
        <taxon>Stenosarchaea group</taxon>
        <taxon>Methanomicrobia</taxon>
        <taxon>Methanosarcinales</taxon>
        <taxon>Methanosarcinaceae</taxon>
        <taxon>Methanolobus</taxon>
    </lineage>
</organism>
<evidence type="ECO:0000259" key="6">
    <source>
        <dbReference type="PROSITE" id="PS51379"/>
    </source>
</evidence>
<dbReference type="InterPro" id="IPR017896">
    <property type="entry name" value="4Fe4S_Fe-S-bd"/>
</dbReference>
<keyword evidence="3" id="KW-0285">Flavoprotein</keyword>
<dbReference type="InterPro" id="IPR017900">
    <property type="entry name" value="4Fe4S_Fe_S_CS"/>
</dbReference>
<dbReference type="InterPro" id="IPR029479">
    <property type="entry name" value="Nitroreductase"/>
</dbReference>
<name>A0A7D5I3F2_9EURY</name>
<comment type="cofactor">
    <cofactor evidence="1">
        <name>FMN</name>
        <dbReference type="ChEBI" id="CHEBI:58210"/>
    </cofactor>
</comment>
<protein>
    <submittedName>
        <fullName evidence="7">Nitroreductase family protein</fullName>
    </submittedName>
</protein>
<dbReference type="CDD" id="cd02143">
    <property type="entry name" value="nitroreductase_FeS-like"/>
    <property type="match status" value="1"/>
</dbReference>
<dbReference type="GeneID" id="55820637"/>
<evidence type="ECO:0000256" key="1">
    <source>
        <dbReference type="ARBA" id="ARBA00001917"/>
    </source>
</evidence>
<dbReference type="RefSeq" id="WP_176964391.1">
    <property type="nucleotide sequence ID" value="NZ_CP058215.1"/>
</dbReference>
<dbReference type="InterPro" id="IPR000415">
    <property type="entry name" value="Nitroreductase-like"/>
</dbReference>
<dbReference type="OrthoDB" id="51316at2157"/>
<accession>A0A7D5I3F2</accession>
<dbReference type="Proteomes" id="UP000509594">
    <property type="component" value="Chromosome"/>
</dbReference>
<sequence>MKSISIDPQTCTNCGTCMEICPLSLIIPGSEGMPFMPDEVGAYCTKCGNCEAFCPEGAITPQFKTTHPIISEDDVHAITPGQMGVYMRQRRSIRNYKDRMADRETIEEILDIVRYSPSAMNNQPVHWLIIHDPDEVRKLTRLSIEWMRKIHDSEQMHPLKPVVPSLIEAYEAGKDPICRGAPHVAIAHAAEANPMAFTDSIIALSWFELVAPAFDLGTCWAGFLKMAASEHEPLIKELDLPEGHVVQYAMMFGYPKYKVQNIPGREPARISWK</sequence>
<dbReference type="Pfam" id="PF13187">
    <property type="entry name" value="Fer4_9"/>
    <property type="match status" value="1"/>
</dbReference>
<dbReference type="KEGG" id="mzi:HWN40_03140"/>
<dbReference type="SUPFAM" id="SSF55469">
    <property type="entry name" value="FMN-dependent nitroreductase-like"/>
    <property type="match status" value="1"/>
</dbReference>
<evidence type="ECO:0000256" key="2">
    <source>
        <dbReference type="ARBA" id="ARBA00007118"/>
    </source>
</evidence>
<dbReference type="PANTHER" id="PTHR43673:SF2">
    <property type="entry name" value="NITROREDUCTASE"/>
    <property type="match status" value="1"/>
</dbReference>
<evidence type="ECO:0000313" key="8">
    <source>
        <dbReference type="Proteomes" id="UP000509594"/>
    </source>
</evidence>
<dbReference type="SUPFAM" id="SSF54862">
    <property type="entry name" value="4Fe-4S ferredoxins"/>
    <property type="match status" value="1"/>
</dbReference>
<feature type="domain" description="4Fe-4S ferredoxin-type" evidence="6">
    <location>
        <begin position="33"/>
        <end position="64"/>
    </location>
</feature>
<keyword evidence="5" id="KW-0560">Oxidoreductase</keyword>
<feature type="domain" description="4Fe-4S ferredoxin-type" evidence="6">
    <location>
        <begin position="2"/>
        <end position="31"/>
    </location>
</feature>
<keyword evidence="8" id="KW-1185">Reference proteome</keyword>
<comment type="similarity">
    <text evidence="2">Belongs to the nitroreductase family.</text>
</comment>
<dbReference type="PROSITE" id="PS51379">
    <property type="entry name" value="4FE4S_FER_2"/>
    <property type="match status" value="2"/>
</dbReference>
<gene>
    <name evidence="7" type="ORF">HWN40_03140</name>
</gene>
<reference evidence="7 8" key="1">
    <citation type="submission" date="2020-06" db="EMBL/GenBank/DDBJ databases">
        <title>Methanolobus halotolerans sp. nov., isolated from a saline lake Tus in Siberia.</title>
        <authorList>
            <person name="Shen Y."/>
            <person name="Chen S.-C."/>
            <person name="Lai M.-C."/>
            <person name="Huang H.-H."/>
            <person name="Chiu H.-H."/>
            <person name="Tang S.-L."/>
            <person name="Rogozin D.Y."/>
            <person name="Degermendzhy A.G."/>
        </authorList>
    </citation>
    <scope>NUCLEOTIDE SEQUENCE [LARGE SCALE GENOMIC DNA]</scope>
    <source>
        <strain evidence="7 8">DSM 21339</strain>
    </source>
</reference>
<dbReference type="Gene3D" id="3.30.70.20">
    <property type="match status" value="1"/>
</dbReference>
<evidence type="ECO:0000313" key="7">
    <source>
        <dbReference type="EMBL" id="QLC49328.1"/>
    </source>
</evidence>
<keyword evidence="4" id="KW-0288">FMN</keyword>
<dbReference type="Pfam" id="PF00881">
    <property type="entry name" value="Nitroreductase"/>
    <property type="match status" value="1"/>
</dbReference>
<proteinExistence type="inferred from homology"/>
<dbReference type="AlphaFoldDB" id="A0A7D5I3F2"/>
<evidence type="ECO:0000256" key="3">
    <source>
        <dbReference type="ARBA" id="ARBA00022630"/>
    </source>
</evidence>
<dbReference type="PROSITE" id="PS00198">
    <property type="entry name" value="4FE4S_FER_1"/>
    <property type="match status" value="2"/>
</dbReference>
<dbReference type="PANTHER" id="PTHR43673">
    <property type="entry name" value="NAD(P)H NITROREDUCTASE YDGI-RELATED"/>
    <property type="match status" value="1"/>
</dbReference>
<evidence type="ECO:0000256" key="5">
    <source>
        <dbReference type="ARBA" id="ARBA00023002"/>
    </source>
</evidence>